<feature type="domain" description="DUF4352" evidence="4">
    <location>
        <begin position="60"/>
        <end position="177"/>
    </location>
</feature>
<dbReference type="InterPro" id="IPR029050">
    <property type="entry name" value="Immunoprotect_excell_Ig-like"/>
</dbReference>
<feature type="chain" id="PRO_5047147834" evidence="3">
    <location>
        <begin position="23"/>
        <end position="183"/>
    </location>
</feature>
<dbReference type="PROSITE" id="PS51257">
    <property type="entry name" value="PROKAR_LIPOPROTEIN"/>
    <property type="match status" value="1"/>
</dbReference>
<feature type="region of interest" description="Disordered" evidence="2">
    <location>
        <begin position="30"/>
        <end position="56"/>
    </location>
</feature>
<gene>
    <name evidence="5" type="ORF">ACFQ3W_24255</name>
</gene>
<organism evidence="5 6">
    <name type="scientific">Paenibacillus puldeungensis</name>
    <dbReference type="NCBI Taxonomy" id="696536"/>
    <lineage>
        <taxon>Bacteria</taxon>
        <taxon>Bacillati</taxon>
        <taxon>Bacillota</taxon>
        <taxon>Bacilli</taxon>
        <taxon>Bacillales</taxon>
        <taxon>Paenibacillaceae</taxon>
        <taxon>Paenibacillus</taxon>
    </lineage>
</organism>
<evidence type="ECO:0000259" key="4">
    <source>
        <dbReference type="Pfam" id="PF11611"/>
    </source>
</evidence>
<feature type="compositionally biased region" description="Low complexity" evidence="2">
    <location>
        <begin position="30"/>
        <end position="46"/>
    </location>
</feature>
<dbReference type="EMBL" id="JBHTLM010000030">
    <property type="protein sequence ID" value="MFD1179386.1"/>
    <property type="molecule type" value="Genomic_DNA"/>
</dbReference>
<dbReference type="Gene3D" id="2.60.40.1240">
    <property type="match status" value="1"/>
</dbReference>
<dbReference type="Pfam" id="PF11611">
    <property type="entry name" value="DUF4352"/>
    <property type="match status" value="1"/>
</dbReference>
<dbReference type="InterPro" id="IPR029051">
    <property type="entry name" value="DUF4352"/>
</dbReference>
<evidence type="ECO:0000256" key="2">
    <source>
        <dbReference type="SAM" id="MobiDB-lite"/>
    </source>
</evidence>
<sequence length="183" mass="19653">MKLKLGILFFSAVLLLSACGEAQIEKVEPAAAKNSAATTNKAANNSEKPAKENTKAPEVFKIGDSVTFNDLVVTVNSIKDSKGDDFIKPEEGKIYKIVDITVENKGKEEAVVSSVMNTSMADGDGYTYDITITSVVKNQLDGSVGAGRKLRGQVAFEVPKTAKGLEFIFSDPFTKGQAIWKLN</sequence>
<keyword evidence="1 3" id="KW-0732">Signal</keyword>
<dbReference type="RefSeq" id="WP_379321810.1">
    <property type="nucleotide sequence ID" value="NZ_JBHTLM010000030.1"/>
</dbReference>
<evidence type="ECO:0000256" key="1">
    <source>
        <dbReference type="ARBA" id="ARBA00022729"/>
    </source>
</evidence>
<reference evidence="6" key="1">
    <citation type="journal article" date="2019" name="Int. J. Syst. Evol. Microbiol.">
        <title>The Global Catalogue of Microorganisms (GCM) 10K type strain sequencing project: providing services to taxonomists for standard genome sequencing and annotation.</title>
        <authorList>
            <consortium name="The Broad Institute Genomics Platform"/>
            <consortium name="The Broad Institute Genome Sequencing Center for Infectious Disease"/>
            <person name="Wu L."/>
            <person name="Ma J."/>
        </authorList>
    </citation>
    <scope>NUCLEOTIDE SEQUENCE [LARGE SCALE GENOMIC DNA]</scope>
    <source>
        <strain evidence="6">CCUG 59189</strain>
    </source>
</reference>
<proteinExistence type="predicted"/>
<protein>
    <submittedName>
        <fullName evidence="5">DUF4352 domain-containing protein</fullName>
    </submittedName>
</protein>
<dbReference type="Proteomes" id="UP001597262">
    <property type="component" value="Unassembled WGS sequence"/>
</dbReference>
<evidence type="ECO:0000313" key="6">
    <source>
        <dbReference type="Proteomes" id="UP001597262"/>
    </source>
</evidence>
<name>A0ABW3S4T0_9BACL</name>
<comment type="caution">
    <text evidence="5">The sequence shown here is derived from an EMBL/GenBank/DDBJ whole genome shotgun (WGS) entry which is preliminary data.</text>
</comment>
<keyword evidence="6" id="KW-1185">Reference proteome</keyword>
<evidence type="ECO:0000313" key="5">
    <source>
        <dbReference type="EMBL" id="MFD1179386.1"/>
    </source>
</evidence>
<evidence type="ECO:0000256" key="3">
    <source>
        <dbReference type="SAM" id="SignalP"/>
    </source>
</evidence>
<feature type="signal peptide" evidence="3">
    <location>
        <begin position="1"/>
        <end position="22"/>
    </location>
</feature>
<accession>A0ABW3S4T0</accession>